<dbReference type="SUPFAM" id="SSF111369">
    <property type="entry name" value="HlyD-like secretion proteins"/>
    <property type="match status" value="1"/>
</dbReference>
<dbReference type="Gene3D" id="2.40.420.20">
    <property type="match status" value="1"/>
</dbReference>
<comment type="caution">
    <text evidence="6">The sequence shown here is derived from an EMBL/GenBank/DDBJ whole genome shotgun (WGS) entry which is preliminary data.</text>
</comment>
<dbReference type="Proteomes" id="UP000652681">
    <property type="component" value="Unassembled WGS sequence"/>
</dbReference>
<proteinExistence type="inferred from homology"/>
<dbReference type="NCBIfam" id="TIGR01730">
    <property type="entry name" value="RND_mfp"/>
    <property type="match status" value="1"/>
</dbReference>
<dbReference type="Gene3D" id="2.40.50.100">
    <property type="match status" value="1"/>
</dbReference>
<feature type="chain" id="PRO_5035294713" evidence="3">
    <location>
        <begin position="18"/>
        <end position="348"/>
    </location>
</feature>
<organism evidence="6 7">
    <name type="scientific">Taishania pollutisoli</name>
    <dbReference type="NCBI Taxonomy" id="2766479"/>
    <lineage>
        <taxon>Bacteria</taxon>
        <taxon>Pseudomonadati</taxon>
        <taxon>Bacteroidota</taxon>
        <taxon>Flavobacteriia</taxon>
        <taxon>Flavobacteriales</taxon>
        <taxon>Crocinitomicaceae</taxon>
        <taxon>Taishania</taxon>
    </lineage>
</organism>
<dbReference type="InterPro" id="IPR058627">
    <property type="entry name" value="MdtA-like_C"/>
</dbReference>
<sequence length="348" mass="37696">MKTIINYLPLLFLAVLASCGHDETGEDGLNVQESVPVSVLSLKQGKGESLTETTGLFSTDDETLLSFKNGGVIERIYVKEGDLVKKGQLLAILNMTEINAKAAQAKLGLEKAERDFNRAKKLYRDSVVTLEQFENAKTAYEVVQQDWKAIQFNLRYSEIRATTDGYVLLRLANEGQIVGAGTPVVQINGAGKGNWIVKIGVSDRQWATIQEGDSAVITTDAFPDKIAAVVSRKSEGLDPNSGTFSVQVQPVSLGKLAVASGMFAKVTIYGQATDSWLIPYESLLDGDAGRGYVFVTNDQQVARKAEVKIGAIQRDNVLITSGLENSKFLIVSGSPYLKDGAKIKVVNK</sequence>
<dbReference type="PANTHER" id="PTHR30469">
    <property type="entry name" value="MULTIDRUG RESISTANCE PROTEIN MDTA"/>
    <property type="match status" value="1"/>
</dbReference>
<dbReference type="PROSITE" id="PS51257">
    <property type="entry name" value="PROKAR_LIPOPROTEIN"/>
    <property type="match status" value="1"/>
</dbReference>
<dbReference type="Pfam" id="PF25967">
    <property type="entry name" value="RND-MFP_C"/>
    <property type="match status" value="1"/>
</dbReference>
<dbReference type="InterPro" id="IPR058647">
    <property type="entry name" value="BSH_CzcB-like"/>
</dbReference>
<evidence type="ECO:0000256" key="1">
    <source>
        <dbReference type="ARBA" id="ARBA00009477"/>
    </source>
</evidence>
<dbReference type="InterPro" id="IPR006143">
    <property type="entry name" value="RND_pump_MFP"/>
</dbReference>
<evidence type="ECO:0000313" key="6">
    <source>
        <dbReference type="EMBL" id="MBC9813124.1"/>
    </source>
</evidence>
<dbReference type="GO" id="GO:0015562">
    <property type="term" value="F:efflux transmembrane transporter activity"/>
    <property type="evidence" value="ECO:0007669"/>
    <property type="project" value="TreeGrafter"/>
</dbReference>
<evidence type="ECO:0000259" key="4">
    <source>
        <dbReference type="Pfam" id="PF25967"/>
    </source>
</evidence>
<reference evidence="6" key="1">
    <citation type="submission" date="2020-09" db="EMBL/GenBank/DDBJ databases">
        <title>Taishania pollutisoli gen. nov., sp. nov., Isolated from Tetrabromobisphenol A-Contaminated Soil.</title>
        <authorList>
            <person name="Chen Q."/>
        </authorList>
    </citation>
    <scope>NUCLEOTIDE SEQUENCE</scope>
    <source>
        <strain evidence="6">CZZ-1</strain>
    </source>
</reference>
<accession>A0A8J6PKB5</accession>
<evidence type="ECO:0000256" key="2">
    <source>
        <dbReference type="SAM" id="Coils"/>
    </source>
</evidence>
<evidence type="ECO:0000256" key="3">
    <source>
        <dbReference type="SAM" id="SignalP"/>
    </source>
</evidence>
<keyword evidence="3" id="KW-0732">Signal</keyword>
<evidence type="ECO:0000313" key="7">
    <source>
        <dbReference type="Proteomes" id="UP000652681"/>
    </source>
</evidence>
<keyword evidence="7" id="KW-1185">Reference proteome</keyword>
<dbReference type="Gene3D" id="1.10.287.470">
    <property type="entry name" value="Helix hairpin bin"/>
    <property type="match status" value="1"/>
</dbReference>
<dbReference type="EMBL" id="JACVEL010000008">
    <property type="protein sequence ID" value="MBC9813124.1"/>
    <property type="molecule type" value="Genomic_DNA"/>
</dbReference>
<protein>
    <submittedName>
        <fullName evidence="6">Efflux RND transporter periplasmic adaptor subunit</fullName>
    </submittedName>
</protein>
<feature type="coiled-coil region" evidence="2">
    <location>
        <begin position="95"/>
        <end position="122"/>
    </location>
</feature>
<keyword evidence="2" id="KW-0175">Coiled coil</keyword>
<dbReference type="Gene3D" id="2.40.30.170">
    <property type="match status" value="1"/>
</dbReference>
<dbReference type="PANTHER" id="PTHR30469:SF15">
    <property type="entry name" value="HLYD FAMILY OF SECRETION PROTEINS"/>
    <property type="match status" value="1"/>
</dbReference>
<comment type="similarity">
    <text evidence="1">Belongs to the membrane fusion protein (MFP) (TC 8.A.1) family.</text>
</comment>
<dbReference type="Pfam" id="PF25973">
    <property type="entry name" value="BSH_CzcB"/>
    <property type="match status" value="1"/>
</dbReference>
<feature type="domain" description="CzcB-like barrel-sandwich hybrid" evidence="5">
    <location>
        <begin position="70"/>
        <end position="187"/>
    </location>
</feature>
<dbReference type="GO" id="GO:1990281">
    <property type="term" value="C:efflux pump complex"/>
    <property type="evidence" value="ECO:0007669"/>
    <property type="project" value="TreeGrafter"/>
</dbReference>
<name>A0A8J6PKB5_9FLAO</name>
<evidence type="ECO:0000259" key="5">
    <source>
        <dbReference type="Pfam" id="PF25973"/>
    </source>
</evidence>
<feature type="domain" description="Multidrug resistance protein MdtA-like C-terminal permuted SH3" evidence="4">
    <location>
        <begin position="277"/>
        <end position="333"/>
    </location>
</feature>
<dbReference type="AlphaFoldDB" id="A0A8J6PKB5"/>
<gene>
    <name evidence="6" type="ORF">H9Y05_11670</name>
</gene>
<feature type="signal peptide" evidence="3">
    <location>
        <begin position="1"/>
        <end position="17"/>
    </location>
</feature>